<protein>
    <submittedName>
        <fullName evidence="6">MFS transporter</fullName>
    </submittedName>
</protein>
<dbReference type="PANTHER" id="PTHR43129:SF1">
    <property type="entry name" value="FOSMIDOMYCIN RESISTANCE PROTEIN"/>
    <property type="match status" value="1"/>
</dbReference>
<reference evidence="6 7" key="2">
    <citation type="submission" date="2020-03" db="EMBL/GenBank/DDBJ databases">
        <title>Roseomonas stagni sp. nov., isolated from pond water in Japan.</title>
        <authorList>
            <person name="Furuhata K."/>
            <person name="Miyamoto H."/>
            <person name="Goto K."/>
        </authorList>
    </citation>
    <scope>NUCLEOTIDE SEQUENCE [LARGE SCALE GENOMIC DNA]</scope>
    <source>
        <strain evidence="6 7">PeD5</strain>
    </source>
</reference>
<evidence type="ECO:0000256" key="1">
    <source>
        <dbReference type="ARBA" id="ARBA00022692"/>
    </source>
</evidence>
<dbReference type="PANTHER" id="PTHR43129">
    <property type="entry name" value="FOSMIDOMYCIN RESISTANCE PROTEIN"/>
    <property type="match status" value="1"/>
</dbReference>
<feature type="transmembrane region" description="Helical" evidence="4">
    <location>
        <begin position="21"/>
        <end position="42"/>
    </location>
</feature>
<dbReference type="InterPro" id="IPR036259">
    <property type="entry name" value="MFS_trans_sf"/>
</dbReference>
<dbReference type="GO" id="GO:0005886">
    <property type="term" value="C:plasma membrane"/>
    <property type="evidence" value="ECO:0007669"/>
    <property type="project" value="TreeGrafter"/>
</dbReference>
<feature type="transmembrane region" description="Helical" evidence="4">
    <location>
        <begin position="85"/>
        <end position="101"/>
    </location>
</feature>
<dbReference type="AlphaFoldDB" id="A0A6M1LM15"/>
<dbReference type="Pfam" id="PF07690">
    <property type="entry name" value="MFS_1"/>
    <property type="match status" value="1"/>
</dbReference>
<evidence type="ECO:0000256" key="2">
    <source>
        <dbReference type="ARBA" id="ARBA00022989"/>
    </source>
</evidence>
<evidence type="ECO:0000259" key="5">
    <source>
        <dbReference type="PROSITE" id="PS50850"/>
    </source>
</evidence>
<organism evidence="6 7">
    <name type="scientific">Falsiroseomonas algicola</name>
    <dbReference type="NCBI Taxonomy" id="2716930"/>
    <lineage>
        <taxon>Bacteria</taxon>
        <taxon>Pseudomonadati</taxon>
        <taxon>Pseudomonadota</taxon>
        <taxon>Alphaproteobacteria</taxon>
        <taxon>Acetobacterales</taxon>
        <taxon>Roseomonadaceae</taxon>
        <taxon>Falsiroseomonas</taxon>
    </lineage>
</organism>
<dbReference type="RefSeq" id="WP_164694963.1">
    <property type="nucleotide sequence ID" value="NZ_JAAIKB010000005.1"/>
</dbReference>
<keyword evidence="1 4" id="KW-0812">Transmembrane</keyword>
<evidence type="ECO:0000313" key="6">
    <source>
        <dbReference type="EMBL" id="NGM21049.1"/>
    </source>
</evidence>
<proteinExistence type="predicted"/>
<gene>
    <name evidence="6" type="ORF">G3576_13575</name>
</gene>
<reference evidence="6 7" key="1">
    <citation type="submission" date="2020-02" db="EMBL/GenBank/DDBJ databases">
        <authorList>
            <person name="Kim H.M."/>
            <person name="Jeon C.O."/>
        </authorList>
    </citation>
    <scope>NUCLEOTIDE SEQUENCE [LARGE SCALE GENOMIC DNA]</scope>
    <source>
        <strain evidence="6 7">PeD5</strain>
    </source>
</reference>
<keyword evidence="2 4" id="KW-1133">Transmembrane helix</keyword>
<keyword evidence="3 4" id="KW-0472">Membrane</keyword>
<feature type="transmembrane region" description="Helical" evidence="4">
    <location>
        <begin position="175"/>
        <end position="194"/>
    </location>
</feature>
<feature type="transmembrane region" description="Helical" evidence="4">
    <location>
        <begin position="308"/>
        <end position="325"/>
    </location>
</feature>
<dbReference type="Proteomes" id="UP000475385">
    <property type="component" value="Unassembled WGS sequence"/>
</dbReference>
<accession>A0A6M1LM15</accession>
<feature type="transmembrane region" description="Helical" evidence="4">
    <location>
        <begin position="283"/>
        <end position="302"/>
    </location>
</feature>
<comment type="caution">
    <text evidence="6">The sequence shown here is derived from an EMBL/GenBank/DDBJ whole genome shotgun (WGS) entry which is preliminary data.</text>
</comment>
<dbReference type="GO" id="GO:0022857">
    <property type="term" value="F:transmembrane transporter activity"/>
    <property type="evidence" value="ECO:0007669"/>
    <property type="project" value="InterPro"/>
</dbReference>
<feature type="transmembrane region" description="Helical" evidence="4">
    <location>
        <begin position="54"/>
        <end position="78"/>
    </location>
</feature>
<dbReference type="Gene3D" id="1.20.1250.20">
    <property type="entry name" value="MFS general substrate transporter like domains"/>
    <property type="match status" value="2"/>
</dbReference>
<dbReference type="PROSITE" id="PS50850">
    <property type="entry name" value="MFS"/>
    <property type="match status" value="1"/>
</dbReference>
<feature type="domain" description="Major facilitator superfamily (MFS) profile" evidence="5">
    <location>
        <begin position="20"/>
        <end position="398"/>
    </location>
</feature>
<name>A0A6M1LM15_9PROT</name>
<dbReference type="InterPro" id="IPR020846">
    <property type="entry name" value="MFS_dom"/>
</dbReference>
<feature type="transmembrane region" description="Helical" evidence="4">
    <location>
        <begin position="214"/>
        <end position="244"/>
    </location>
</feature>
<keyword evidence="7" id="KW-1185">Reference proteome</keyword>
<dbReference type="EMBL" id="JAAIKB010000005">
    <property type="protein sequence ID" value="NGM21049.1"/>
    <property type="molecule type" value="Genomic_DNA"/>
</dbReference>
<dbReference type="SUPFAM" id="SSF103473">
    <property type="entry name" value="MFS general substrate transporter"/>
    <property type="match status" value="1"/>
</dbReference>
<evidence type="ECO:0000256" key="3">
    <source>
        <dbReference type="ARBA" id="ARBA00023136"/>
    </source>
</evidence>
<feature type="transmembrane region" description="Helical" evidence="4">
    <location>
        <begin position="345"/>
        <end position="367"/>
    </location>
</feature>
<feature type="transmembrane region" description="Helical" evidence="4">
    <location>
        <begin position="256"/>
        <end position="276"/>
    </location>
</feature>
<evidence type="ECO:0000256" key="4">
    <source>
        <dbReference type="SAM" id="Phobius"/>
    </source>
</evidence>
<evidence type="ECO:0000313" key="7">
    <source>
        <dbReference type="Proteomes" id="UP000475385"/>
    </source>
</evidence>
<sequence>MSTTADAVPATAWTPTERRTLTAIGIAHAVSHLHIMVFPPLFPLLRDRLEVSFLELGLAMTIFSLVSAFTQAPVGFMVDRLGPRRVLTAGLVLGGCAFSLFGLTGSYAFLLAAAALAGLANAVYHPADYAILNGGIGGVRMGRAFSLHTFAGYLGGAIAPTLMIGLAAAFGVQGAVLSAGLIGLAVAATVWLACPPDQPVRRVKPEAGQPTRVLSPAVIGLTGFFILIALSIGGVNGFVVAALVTGNGLSLTLASTALTFFLVGSALGVLIGGWIADRSKRHGLVAAAGFGAGAVITATLGLFSIPALLIPVLMGASGILTGLCMPSRDMMVRAAAPPGQAGAVFGVVSTGFNIGGLIAPILFAWLMDTGHPHAVFLLGAAFMATTAIAAAVQGLRGAR</sequence>
<feature type="transmembrane region" description="Helical" evidence="4">
    <location>
        <begin position="373"/>
        <end position="392"/>
    </location>
</feature>
<feature type="transmembrane region" description="Helical" evidence="4">
    <location>
        <begin position="145"/>
        <end position="169"/>
    </location>
</feature>
<dbReference type="InterPro" id="IPR011701">
    <property type="entry name" value="MFS"/>
</dbReference>